<comment type="caution">
    <text evidence="1">The sequence shown here is derived from an EMBL/GenBank/DDBJ whole genome shotgun (WGS) entry which is preliminary data.</text>
</comment>
<accession>A0A0F9IB55</accession>
<proteinExistence type="predicted"/>
<evidence type="ECO:0000313" key="1">
    <source>
        <dbReference type="EMBL" id="KKM24682.1"/>
    </source>
</evidence>
<sequence length="32" mass="3520">MTTSPRILLGFEVGTGEPVYIEPDHFLITGQT</sequence>
<protein>
    <submittedName>
        <fullName evidence="1">Uncharacterized protein</fullName>
    </submittedName>
</protein>
<gene>
    <name evidence="1" type="ORF">LCGC14_1602630</name>
</gene>
<dbReference type="AlphaFoldDB" id="A0A0F9IB55"/>
<organism evidence="1">
    <name type="scientific">marine sediment metagenome</name>
    <dbReference type="NCBI Taxonomy" id="412755"/>
    <lineage>
        <taxon>unclassified sequences</taxon>
        <taxon>metagenomes</taxon>
        <taxon>ecological metagenomes</taxon>
    </lineage>
</organism>
<reference evidence="1" key="1">
    <citation type="journal article" date="2015" name="Nature">
        <title>Complex archaea that bridge the gap between prokaryotes and eukaryotes.</title>
        <authorList>
            <person name="Spang A."/>
            <person name="Saw J.H."/>
            <person name="Jorgensen S.L."/>
            <person name="Zaremba-Niedzwiedzka K."/>
            <person name="Martijn J."/>
            <person name="Lind A.E."/>
            <person name="van Eijk R."/>
            <person name="Schleper C."/>
            <person name="Guy L."/>
            <person name="Ettema T.J."/>
        </authorList>
    </citation>
    <scope>NUCLEOTIDE SEQUENCE</scope>
</reference>
<name>A0A0F9IB55_9ZZZZ</name>
<feature type="non-terminal residue" evidence="1">
    <location>
        <position position="32"/>
    </location>
</feature>
<dbReference type="EMBL" id="LAZR01012873">
    <property type="protein sequence ID" value="KKM24682.1"/>
    <property type="molecule type" value="Genomic_DNA"/>
</dbReference>